<dbReference type="KEGG" id="bmet:BMMGA3_15255"/>
<gene>
    <name evidence="2" type="ORF">BMMGA3_15255</name>
</gene>
<reference evidence="2 3" key="1">
    <citation type="journal article" date="2015" name="BMC Genomics">
        <title>Transcriptome analysis of thermophilic methylotrophic Bacillus methanolicus MGA3 using RNA-sequencing provides detailed insights into its previously uncharted transcriptional landscape.</title>
        <authorList>
            <person name="Irla M."/>
            <person name="Neshat A."/>
            <person name="Brautaset T."/>
            <person name="Ruckert C."/>
            <person name="Kalinowski J."/>
            <person name="Wendisch V.F."/>
        </authorList>
    </citation>
    <scope>NUCLEOTIDE SEQUENCE [LARGE SCALE GENOMIC DNA]</scope>
    <source>
        <strain evidence="3">MGA3 / ATCC 53907</strain>
    </source>
</reference>
<dbReference type="STRING" id="796606.BMMGA3_15255"/>
<evidence type="ECO:0000313" key="3">
    <source>
        <dbReference type="Proteomes" id="UP000027602"/>
    </source>
</evidence>
<dbReference type="OrthoDB" id="2925580at2"/>
<accession>I3EB56</accession>
<dbReference type="eggNOG" id="ENOG5030JG5">
    <property type="taxonomic scope" value="Bacteria"/>
</dbReference>
<protein>
    <submittedName>
        <fullName evidence="2">Putative membrane protein</fullName>
    </submittedName>
</protein>
<dbReference type="RefSeq" id="WP_003346550.1">
    <property type="nucleotide sequence ID" value="NZ_ADWW01000001.1"/>
</dbReference>
<feature type="region of interest" description="Disordered" evidence="1">
    <location>
        <begin position="36"/>
        <end position="56"/>
    </location>
</feature>
<name>I3EB56_BACMM</name>
<proteinExistence type="predicted"/>
<sequence length="277" mass="31970">MKKVVISFICFILVGVGAFFSYEYFFKKNTATLASKQQTADEKTSNEDETAKLASPLTEEEATATFRKLYDKLMNRIDELGQENGWSSSSNPADLETLQKGIEPYASKKFREAILPNIIEDLYCECDSFVMPHPDLDIRLKLVESKPDYFKVRTVDLADEISEGEQIFFTVKKENEKWKLDSFNQIQAIDKPLNITKEEAEKYIKTIYPSAKYLKEVRLGNTENSDKFDYDNGKWFLFYIKEIDNVYAVSVNDGSILYDVPEDVIPNFIKLEDNSTY</sequence>
<organism evidence="2 3">
    <name type="scientific">Bacillus methanolicus (strain MGA3 / ATCC 53907)</name>
    <dbReference type="NCBI Taxonomy" id="796606"/>
    <lineage>
        <taxon>Bacteria</taxon>
        <taxon>Bacillati</taxon>
        <taxon>Bacillota</taxon>
        <taxon>Bacilli</taxon>
        <taxon>Bacillales</taxon>
        <taxon>Bacillaceae</taxon>
        <taxon>Bacillus</taxon>
    </lineage>
</organism>
<dbReference type="AlphaFoldDB" id="I3EB56"/>
<dbReference type="EMBL" id="CP007739">
    <property type="protein sequence ID" value="AIE61408.1"/>
    <property type="molecule type" value="Genomic_DNA"/>
</dbReference>
<dbReference type="HOGENOM" id="CLU_1003459_0_0_9"/>
<evidence type="ECO:0000256" key="1">
    <source>
        <dbReference type="SAM" id="MobiDB-lite"/>
    </source>
</evidence>
<evidence type="ECO:0000313" key="2">
    <source>
        <dbReference type="EMBL" id="AIE61408.1"/>
    </source>
</evidence>
<feature type="compositionally biased region" description="Basic and acidic residues" evidence="1">
    <location>
        <begin position="39"/>
        <end position="51"/>
    </location>
</feature>
<keyword evidence="3" id="KW-1185">Reference proteome</keyword>
<dbReference type="Proteomes" id="UP000027602">
    <property type="component" value="Chromosome"/>
</dbReference>